<dbReference type="Gramene" id="ONK75651">
    <property type="protein sequence ID" value="ONK75651"/>
    <property type="gene ID" value="A4U43_C03F19120"/>
</dbReference>
<dbReference type="PANTHER" id="PTHR33095">
    <property type="entry name" value="OS07G0619500 PROTEIN"/>
    <property type="match status" value="1"/>
</dbReference>
<protein>
    <submittedName>
        <fullName evidence="2">Uncharacterized protein</fullName>
    </submittedName>
</protein>
<dbReference type="OMA" id="MEMVMPR"/>
<keyword evidence="3" id="KW-1185">Reference proteome</keyword>
<proteinExistence type="predicted"/>
<reference evidence="3" key="1">
    <citation type="journal article" date="2017" name="Nat. Commun.">
        <title>The asparagus genome sheds light on the origin and evolution of a young Y chromosome.</title>
        <authorList>
            <person name="Harkess A."/>
            <person name="Zhou J."/>
            <person name="Xu C."/>
            <person name="Bowers J.E."/>
            <person name="Van der Hulst R."/>
            <person name="Ayyampalayam S."/>
            <person name="Mercati F."/>
            <person name="Riccardi P."/>
            <person name="McKain M.R."/>
            <person name="Kakrana A."/>
            <person name="Tang H."/>
            <person name="Ray J."/>
            <person name="Groenendijk J."/>
            <person name="Arikit S."/>
            <person name="Mathioni S.M."/>
            <person name="Nakano M."/>
            <person name="Shan H."/>
            <person name="Telgmann-Rauber A."/>
            <person name="Kanno A."/>
            <person name="Yue Z."/>
            <person name="Chen H."/>
            <person name="Li W."/>
            <person name="Chen Y."/>
            <person name="Xu X."/>
            <person name="Zhang Y."/>
            <person name="Luo S."/>
            <person name="Chen H."/>
            <person name="Gao J."/>
            <person name="Mao Z."/>
            <person name="Pires J.C."/>
            <person name="Luo M."/>
            <person name="Kudrna D."/>
            <person name="Wing R.A."/>
            <person name="Meyers B.C."/>
            <person name="Yi K."/>
            <person name="Kong H."/>
            <person name="Lavrijsen P."/>
            <person name="Sunseri F."/>
            <person name="Falavigna A."/>
            <person name="Ye Y."/>
            <person name="Leebens-Mack J.H."/>
            <person name="Chen G."/>
        </authorList>
    </citation>
    <scope>NUCLEOTIDE SEQUENCE [LARGE SCALE GENOMIC DNA]</scope>
    <source>
        <strain evidence="3">cv. DH0086</strain>
    </source>
</reference>
<dbReference type="InterPro" id="IPR012442">
    <property type="entry name" value="DUF1645_plant"/>
</dbReference>
<evidence type="ECO:0000313" key="3">
    <source>
        <dbReference type="Proteomes" id="UP000243459"/>
    </source>
</evidence>
<gene>
    <name evidence="2" type="ORF">A4U43_C03F19120</name>
</gene>
<dbReference type="AlphaFoldDB" id="A0A5P1FG95"/>
<feature type="region of interest" description="Disordered" evidence="1">
    <location>
        <begin position="1"/>
        <end position="34"/>
    </location>
</feature>
<name>A0A5P1FG95_ASPOF</name>
<evidence type="ECO:0000256" key="1">
    <source>
        <dbReference type="SAM" id="MobiDB-lite"/>
    </source>
</evidence>
<dbReference type="Pfam" id="PF07816">
    <property type="entry name" value="DUF1645"/>
    <property type="match status" value="1"/>
</dbReference>
<dbReference type="PANTHER" id="PTHR33095:SF81">
    <property type="entry name" value="OS07G0619500 PROTEIN"/>
    <property type="match status" value="1"/>
</dbReference>
<feature type="region of interest" description="Disordered" evidence="1">
    <location>
        <begin position="66"/>
        <end position="146"/>
    </location>
</feature>
<organism evidence="2 3">
    <name type="scientific">Asparagus officinalis</name>
    <name type="common">Garden asparagus</name>
    <dbReference type="NCBI Taxonomy" id="4686"/>
    <lineage>
        <taxon>Eukaryota</taxon>
        <taxon>Viridiplantae</taxon>
        <taxon>Streptophyta</taxon>
        <taxon>Embryophyta</taxon>
        <taxon>Tracheophyta</taxon>
        <taxon>Spermatophyta</taxon>
        <taxon>Magnoliopsida</taxon>
        <taxon>Liliopsida</taxon>
        <taxon>Asparagales</taxon>
        <taxon>Asparagaceae</taxon>
        <taxon>Asparagoideae</taxon>
        <taxon>Asparagus</taxon>
    </lineage>
</organism>
<accession>A0A5P1FG95</accession>
<feature type="compositionally biased region" description="Low complexity" evidence="1">
    <location>
        <begin position="19"/>
        <end position="34"/>
    </location>
</feature>
<feature type="compositionally biased region" description="Basic and acidic residues" evidence="1">
    <location>
        <begin position="106"/>
        <end position="121"/>
    </location>
</feature>
<evidence type="ECO:0000313" key="2">
    <source>
        <dbReference type="EMBL" id="ONK75651.1"/>
    </source>
</evidence>
<dbReference type="EMBL" id="CM007383">
    <property type="protein sequence ID" value="ONK75651.1"/>
    <property type="molecule type" value="Genomic_DNA"/>
</dbReference>
<sequence>MEMVMPRAPTSPDFHFTRSTSPSPYATAPSSPKPFGNTDEYFYCYTSAPTSPTRASAVRSYFTGDSEDWEAGTTASEGRATGRGSKDPLNKYTLLSASFSKGGGGQDKKSSTSSKSMERKGSSVSAHELHYTANRAASEEEKKKTPLPYHRNTLFGCLHFNPAVKSITRGFNAYSFNQGRS</sequence>
<dbReference type="Proteomes" id="UP000243459">
    <property type="component" value="Chromosome 3"/>
</dbReference>